<protein>
    <submittedName>
        <fullName evidence="3">CheY chemotaxis protein or a CheY-like REC (Receiver) domain</fullName>
    </submittedName>
</protein>
<dbReference type="Gene3D" id="3.40.50.2300">
    <property type="match status" value="1"/>
</dbReference>
<dbReference type="GO" id="GO:0000160">
    <property type="term" value="P:phosphorelay signal transduction system"/>
    <property type="evidence" value="ECO:0007669"/>
    <property type="project" value="InterPro"/>
</dbReference>
<dbReference type="InterPro" id="IPR052893">
    <property type="entry name" value="TCS_response_regulator"/>
</dbReference>
<dbReference type="PROSITE" id="PS50110">
    <property type="entry name" value="RESPONSE_REGULATORY"/>
    <property type="match status" value="1"/>
</dbReference>
<feature type="domain" description="Response regulatory" evidence="2">
    <location>
        <begin position="4"/>
        <end position="135"/>
    </location>
</feature>
<evidence type="ECO:0000259" key="2">
    <source>
        <dbReference type="PROSITE" id="PS50110"/>
    </source>
</evidence>
<keyword evidence="1" id="KW-0597">Phosphoprotein</keyword>
<dbReference type="STRING" id="227084.SAMN05421855_104215"/>
<evidence type="ECO:0000313" key="3">
    <source>
        <dbReference type="EMBL" id="SDF02338.1"/>
    </source>
</evidence>
<accession>A0A1G7HPS3</accession>
<dbReference type="SUPFAM" id="SSF52172">
    <property type="entry name" value="CheY-like"/>
    <property type="match status" value="1"/>
</dbReference>
<dbReference type="InterPro" id="IPR001789">
    <property type="entry name" value="Sig_transdc_resp-reg_receiver"/>
</dbReference>
<reference evidence="3 4" key="1">
    <citation type="submission" date="2016-10" db="EMBL/GenBank/DDBJ databases">
        <authorList>
            <person name="de Groot N.N."/>
        </authorList>
    </citation>
    <scope>NUCLEOTIDE SEQUENCE [LARGE SCALE GENOMIC DNA]</scope>
    <source>
        <strain evidence="3 4">DSM 16195</strain>
    </source>
</reference>
<name>A0A1G7HPS3_9FLAO</name>
<sequence>MIVNIMLIDDNKINLFVTQKIIENSGIAANIKSFDSAIVALDFLKNIEETNTFQTKFIPDIILLDINMPEMNGTQFLSAFNKVKSIQNSQTCIYIVSSSIDPEDIKSVTKEVNCKGYIEKPITSEKFNKILVNYRPYLGTYDYQEVDINLDVMRKTS</sequence>
<dbReference type="InterPro" id="IPR011006">
    <property type="entry name" value="CheY-like_superfamily"/>
</dbReference>
<dbReference type="PANTHER" id="PTHR44520">
    <property type="entry name" value="RESPONSE REGULATOR RCP1-RELATED"/>
    <property type="match status" value="1"/>
</dbReference>
<organism evidence="3 4">
    <name type="scientific">Ulvibacter litoralis</name>
    <dbReference type="NCBI Taxonomy" id="227084"/>
    <lineage>
        <taxon>Bacteria</taxon>
        <taxon>Pseudomonadati</taxon>
        <taxon>Bacteroidota</taxon>
        <taxon>Flavobacteriia</taxon>
        <taxon>Flavobacteriales</taxon>
        <taxon>Flavobacteriaceae</taxon>
        <taxon>Ulvibacter</taxon>
    </lineage>
</organism>
<evidence type="ECO:0000256" key="1">
    <source>
        <dbReference type="PROSITE-ProRule" id="PRU00169"/>
    </source>
</evidence>
<evidence type="ECO:0000313" key="4">
    <source>
        <dbReference type="Proteomes" id="UP000199321"/>
    </source>
</evidence>
<dbReference type="Proteomes" id="UP000199321">
    <property type="component" value="Unassembled WGS sequence"/>
</dbReference>
<dbReference type="PANTHER" id="PTHR44520:SF2">
    <property type="entry name" value="RESPONSE REGULATOR RCP1"/>
    <property type="match status" value="1"/>
</dbReference>
<feature type="modified residue" description="4-aspartylphosphate" evidence="1">
    <location>
        <position position="65"/>
    </location>
</feature>
<dbReference type="AlphaFoldDB" id="A0A1G7HPS3"/>
<dbReference type="SMART" id="SM00448">
    <property type="entry name" value="REC"/>
    <property type="match status" value="1"/>
</dbReference>
<dbReference type="OrthoDB" id="673128at2"/>
<gene>
    <name evidence="3" type="ORF">SAMN05421855_104215</name>
</gene>
<dbReference type="EMBL" id="FNBA01000004">
    <property type="protein sequence ID" value="SDF02338.1"/>
    <property type="molecule type" value="Genomic_DNA"/>
</dbReference>
<dbReference type="Pfam" id="PF00072">
    <property type="entry name" value="Response_reg"/>
    <property type="match status" value="1"/>
</dbReference>
<proteinExistence type="predicted"/>
<keyword evidence="4" id="KW-1185">Reference proteome</keyword>